<gene>
    <name evidence="2" type="ORF">IAB08_04625</name>
</gene>
<proteinExistence type="predicted"/>
<dbReference type="PANTHER" id="PTHR36452:SF1">
    <property type="entry name" value="DUF2461 DOMAIN-CONTAINING PROTEIN"/>
    <property type="match status" value="1"/>
</dbReference>
<protein>
    <submittedName>
        <fullName evidence="2">DUF2461 domain-containing protein</fullName>
    </submittedName>
</protein>
<evidence type="ECO:0000313" key="2">
    <source>
        <dbReference type="EMBL" id="MBO8432558.1"/>
    </source>
</evidence>
<dbReference type="NCBIfam" id="TIGR02453">
    <property type="entry name" value="TIGR02453 family protein"/>
    <property type="match status" value="1"/>
</dbReference>
<dbReference type="EMBL" id="JADIMZ010000069">
    <property type="protein sequence ID" value="MBO8432558.1"/>
    <property type="molecule type" value="Genomic_DNA"/>
</dbReference>
<organism evidence="2 3">
    <name type="scientific">Candidatus Pullibacteroides excrementavium</name>
    <dbReference type="NCBI Taxonomy" id="2840905"/>
    <lineage>
        <taxon>Bacteria</taxon>
        <taxon>Pseudomonadati</taxon>
        <taxon>Bacteroidota</taxon>
        <taxon>Bacteroidia</taxon>
        <taxon>Bacteroidales</taxon>
        <taxon>Candidatus Pullibacteroides</taxon>
    </lineage>
</organism>
<reference evidence="2" key="1">
    <citation type="submission" date="2020-10" db="EMBL/GenBank/DDBJ databases">
        <authorList>
            <person name="Gilroy R."/>
        </authorList>
    </citation>
    <scope>NUCLEOTIDE SEQUENCE</scope>
    <source>
        <strain evidence="2">2889</strain>
    </source>
</reference>
<dbReference type="InterPro" id="IPR015996">
    <property type="entry name" value="UCP028451"/>
</dbReference>
<sequence>MKTKQERTGKKSLSGLSAKTEAKQQDVMAGLPSVQGVLDFLRLLSRNNDRDWFTENKALYLENKAKVENLIAWLVPKMQAFDKELRFVDPKKCLYRIYRDIRFSPDKRPYKDYMGIGISRQGRHGMCSGYYIHLQPGECICGAGVYGLEPEKLKKVRDGIYFQSARLRQILDAPAVRKLYGGAMAESARMKVPPKGYDKNFPDIDLLKYHYYFLERPIPDAEVESPDFAWHLLESLEAASEFNRFLNEALDF</sequence>
<dbReference type="PIRSF" id="PIRSF028451">
    <property type="entry name" value="UCP028451"/>
    <property type="match status" value="1"/>
</dbReference>
<accession>A0A9D9DS76</accession>
<name>A0A9D9DS76_9BACT</name>
<dbReference type="Proteomes" id="UP000823612">
    <property type="component" value="Unassembled WGS sequence"/>
</dbReference>
<dbReference type="Pfam" id="PF09365">
    <property type="entry name" value="DUF2461"/>
    <property type="match status" value="1"/>
</dbReference>
<comment type="caution">
    <text evidence="2">The sequence shown here is derived from an EMBL/GenBank/DDBJ whole genome shotgun (WGS) entry which is preliminary data.</text>
</comment>
<reference evidence="2" key="2">
    <citation type="journal article" date="2021" name="PeerJ">
        <title>Extensive microbial diversity within the chicken gut microbiome revealed by metagenomics and culture.</title>
        <authorList>
            <person name="Gilroy R."/>
            <person name="Ravi A."/>
            <person name="Getino M."/>
            <person name="Pursley I."/>
            <person name="Horton D.L."/>
            <person name="Alikhan N.F."/>
            <person name="Baker D."/>
            <person name="Gharbi K."/>
            <person name="Hall N."/>
            <person name="Watson M."/>
            <person name="Adriaenssens E.M."/>
            <person name="Foster-Nyarko E."/>
            <person name="Jarju S."/>
            <person name="Secka A."/>
            <person name="Antonio M."/>
            <person name="Oren A."/>
            <person name="Chaudhuri R.R."/>
            <person name="La Ragione R."/>
            <person name="Hildebrand F."/>
            <person name="Pallen M.J."/>
        </authorList>
    </citation>
    <scope>NUCLEOTIDE SEQUENCE</scope>
    <source>
        <strain evidence="2">2889</strain>
    </source>
</reference>
<dbReference type="AlphaFoldDB" id="A0A9D9DS76"/>
<evidence type="ECO:0000313" key="3">
    <source>
        <dbReference type="Proteomes" id="UP000823612"/>
    </source>
</evidence>
<dbReference type="InterPro" id="IPR012808">
    <property type="entry name" value="CHP02453"/>
</dbReference>
<dbReference type="PANTHER" id="PTHR36452">
    <property type="entry name" value="CHROMOSOME 12, WHOLE GENOME SHOTGUN SEQUENCE"/>
    <property type="match status" value="1"/>
</dbReference>
<evidence type="ECO:0000256" key="1">
    <source>
        <dbReference type="SAM" id="MobiDB-lite"/>
    </source>
</evidence>
<feature type="region of interest" description="Disordered" evidence="1">
    <location>
        <begin position="1"/>
        <end position="21"/>
    </location>
</feature>